<evidence type="ECO:0000256" key="2">
    <source>
        <dbReference type="SAM" id="MobiDB-lite"/>
    </source>
</evidence>
<dbReference type="PANTHER" id="PTHR15832">
    <property type="entry name" value="SHC (SRC HOMOLOGY DOMAIN C-TERMINAL) ADAPTOR HOMOLOG"/>
    <property type="match status" value="1"/>
</dbReference>
<evidence type="ECO:0000313" key="5">
    <source>
        <dbReference type="Proteomes" id="UP000820818"/>
    </source>
</evidence>
<dbReference type="SUPFAM" id="SSF55550">
    <property type="entry name" value="SH2 domain"/>
    <property type="match status" value="1"/>
</dbReference>
<feature type="compositionally biased region" description="Low complexity" evidence="2">
    <location>
        <begin position="255"/>
        <end position="271"/>
    </location>
</feature>
<dbReference type="Proteomes" id="UP000820818">
    <property type="component" value="Linkage Group LG7"/>
</dbReference>
<reference evidence="4 5" key="1">
    <citation type="submission" date="2022-05" db="EMBL/GenBank/DDBJ databases">
        <title>A multi-omics perspective on studying reproductive biology in Daphnia sinensis.</title>
        <authorList>
            <person name="Jia J."/>
        </authorList>
    </citation>
    <scope>NUCLEOTIDE SEQUENCE [LARGE SCALE GENOMIC DNA]</scope>
    <source>
        <strain evidence="4 5">WSL</strain>
    </source>
</reference>
<dbReference type="AlphaFoldDB" id="A0AAD5PPS6"/>
<name>A0AAD5PPS6_9CRUS</name>
<evidence type="ECO:0000313" key="4">
    <source>
        <dbReference type="EMBL" id="KAI9555511.1"/>
    </source>
</evidence>
<proteinExistence type="predicted"/>
<protein>
    <recommendedName>
        <fullName evidence="3">SH2 domain-containing protein</fullName>
    </recommendedName>
</protein>
<evidence type="ECO:0000259" key="3">
    <source>
        <dbReference type="PROSITE" id="PS50001"/>
    </source>
</evidence>
<dbReference type="PROSITE" id="PS50001">
    <property type="entry name" value="SH2"/>
    <property type="match status" value="1"/>
</dbReference>
<gene>
    <name evidence="4" type="ORF">GHT06_018026</name>
</gene>
<accession>A0AAD5PPS6</accession>
<dbReference type="PANTHER" id="PTHR15832:SF2">
    <property type="entry name" value="SH2 DOMAIN-CONTAINING PROTEIN"/>
    <property type="match status" value="1"/>
</dbReference>
<dbReference type="SMART" id="SM00252">
    <property type="entry name" value="SH2"/>
    <property type="match status" value="1"/>
</dbReference>
<dbReference type="EMBL" id="WJBH02000007">
    <property type="protein sequence ID" value="KAI9555511.1"/>
    <property type="molecule type" value="Genomic_DNA"/>
</dbReference>
<dbReference type="Pfam" id="PF00017">
    <property type="entry name" value="SH2"/>
    <property type="match status" value="1"/>
</dbReference>
<dbReference type="InterPro" id="IPR000980">
    <property type="entry name" value="SH2"/>
</dbReference>
<feature type="domain" description="SH2" evidence="3">
    <location>
        <begin position="301"/>
        <end position="398"/>
    </location>
</feature>
<keyword evidence="5" id="KW-1185">Reference proteome</keyword>
<dbReference type="InterPro" id="IPR036860">
    <property type="entry name" value="SH2_dom_sf"/>
</dbReference>
<organism evidence="4 5">
    <name type="scientific">Daphnia sinensis</name>
    <dbReference type="NCBI Taxonomy" id="1820382"/>
    <lineage>
        <taxon>Eukaryota</taxon>
        <taxon>Metazoa</taxon>
        <taxon>Ecdysozoa</taxon>
        <taxon>Arthropoda</taxon>
        <taxon>Crustacea</taxon>
        <taxon>Branchiopoda</taxon>
        <taxon>Diplostraca</taxon>
        <taxon>Cladocera</taxon>
        <taxon>Anomopoda</taxon>
        <taxon>Daphniidae</taxon>
        <taxon>Daphnia</taxon>
        <taxon>Daphnia similis group</taxon>
    </lineage>
</organism>
<sequence length="430" mass="47007">MGRMKSLQPTEAGIHNLFSVRYRRLVDENNHNNNINNNNNNHHHHNNNNNAQLVMQNLIRMKLSQDYIAYCCGQCGHHQRFDIKADELHNIGDALRMTCTSSKTPSTDVAAAATTSTTTLVLSTPSDAKLINLPAPTVKNGHTTWTRQFHDKNRQHSKANNIEKSAGLVEVPENNLVEMNKCKCSKDTTKTLIKGSAAAGGNTAEGRAAGIGAALVMPFHSHHHPVMMGYKPLLSSIDFSASGTPTSVKASCNNSVGTSSCGSSRSVSPSSANEGYLPTLPVRTDSLANLEEEALLKCAPWFQAGIPREISLEILQQEPVGSFLVRESTSKPGCYALSVRVPKECQKPSIAHYLITQTNRGFKIKGFTKEFPSLTSLIVHHSVMQELLPCPLLLHRPSSGLLADYLEHANNFVDIDSSVLLELTRKKGIE</sequence>
<feature type="region of interest" description="Disordered" evidence="2">
    <location>
        <begin position="255"/>
        <end position="275"/>
    </location>
</feature>
<dbReference type="PRINTS" id="PR00401">
    <property type="entry name" value="SH2DOMAIN"/>
</dbReference>
<keyword evidence="1" id="KW-0727">SH2 domain</keyword>
<dbReference type="Gene3D" id="3.30.505.10">
    <property type="entry name" value="SH2 domain"/>
    <property type="match status" value="1"/>
</dbReference>
<comment type="caution">
    <text evidence="4">The sequence shown here is derived from an EMBL/GenBank/DDBJ whole genome shotgun (WGS) entry which is preliminary data.</text>
</comment>
<evidence type="ECO:0000256" key="1">
    <source>
        <dbReference type="PROSITE-ProRule" id="PRU00191"/>
    </source>
</evidence>